<keyword evidence="2" id="KW-1185">Reference proteome</keyword>
<gene>
    <name evidence="1" type="ORF">OH76DRAFT_1486598</name>
</gene>
<dbReference type="Proteomes" id="UP000256964">
    <property type="component" value="Unassembled WGS sequence"/>
</dbReference>
<organism evidence="1 2">
    <name type="scientific">Lentinus brumalis</name>
    <dbReference type="NCBI Taxonomy" id="2498619"/>
    <lineage>
        <taxon>Eukaryota</taxon>
        <taxon>Fungi</taxon>
        <taxon>Dikarya</taxon>
        <taxon>Basidiomycota</taxon>
        <taxon>Agaricomycotina</taxon>
        <taxon>Agaricomycetes</taxon>
        <taxon>Polyporales</taxon>
        <taxon>Polyporaceae</taxon>
        <taxon>Lentinus</taxon>
    </lineage>
</organism>
<dbReference type="EMBL" id="KZ857441">
    <property type="protein sequence ID" value="RDX45149.1"/>
    <property type="molecule type" value="Genomic_DNA"/>
</dbReference>
<name>A0A371CY19_9APHY</name>
<evidence type="ECO:0000313" key="1">
    <source>
        <dbReference type="EMBL" id="RDX45149.1"/>
    </source>
</evidence>
<proteinExistence type="predicted"/>
<evidence type="ECO:0000313" key="2">
    <source>
        <dbReference type="Proteomes" id="UP000256964"/>
    </source>
</evidence>
<protein>
    <submittedName>
        <fullName evidence="1">Uncharacterized protein</fullName>
    </submittedName>
</protein>
<dbReference type="AlphaFoldDB" id="A0A371CY19"/>
<sequence>MSTVATARRLLFTISTTPNINCEYHHRGPSSSAHIPNTRLQLPALHLHNRYGCRIQPQTASCASGRGVLNISDLPTELLIMTLSRANLVSHKWRFPSLSVISSDALRTRFLESYASALKGSLPYYLDISFDISQFLEFNMAGASKSTLLWTLARTRNAWSLSLVIAFAGDLQQSYGFLSLNLCALSGD</sequence>
<reference evidence="1 2" key="1">
    <citation type="journal article" date="2018" name="Biotechnol. Biofuels">
        <title>Integrative visual omics of the white-rot fungus Polyporus brumalis exposes the biotechnological potential of its oxidative enzymes for delignifying raw plant biomass.</title>
        <authorList>
            <person name="Miyauchi S."/>
            <person name="Rancon A."/>
            <person name="Drula E."/>
            <person name="Hage H."/>
            <person name="Chaduli D."/>
            <person name="Favel A."/>
            <person name="Grisel S."/>
            <person name="Henrissat B."/>
            <person name="Herpoel-Gimbert I."/>
            <person name="Ruiz-Duenas F.J."/>
            <person name="Chevret D."/>
            <person name="Hainaut M."/>
            <person name="Lin J."/>
            <person name="Wang M."/>
            <person name="Pangilinan J."/>
            <person name="Lipzen A."/>
            <person name="Lesage-Meessen L."/>
            <person name="Navarro D."/>
            <person name="Riley R."/>
            <person name="Grigoriev I.V."/>
            <person name="Zhou S."/>
            <person name="Raouche S."/>
            <person name="Rosso M.N."/>
        </authorList>
    </citation>
    <scope>NUCLEOTIDE SEQUENCE [LARGE SCALE GENOMIC DNA]</scope>
    <source>
        <strain evidence="1 2">BRFM 1820</strain>
    </source>
</reference>
<accession>A0A371CY19</accession>